<evidence type="ECO:0000313" key="4">
    <source>
        <dbReference type="Proteomes" id="UP000663868"/>
    </source>
</evidence>
<organism evidence="3 4">
    <name type="scientific">Adineta steineri</name>
    <dbReference type="NCBI Taxonomy" id="433720"/>
    <lineage>
        <taxon>Eukaryota</taxon>
        <taxon>Metazoa</taxon>
        <taxon>Spiralia</taxon>
        <taxon>Gnathifera</taxon>
        <taxon>Rotifera</taxon>
        <taxon>Eurotatoria</taxon>
        <taxon>Bdelloidea</taxon>
        <taxon>Adinetida</taxon>
        <taxon>Adinetidae</taxon>
        <taxon>Adineta</taxon>
    </lineage>
</organism>
<feature type="non-terminal residue" evidence="3">
    <location>
        <position position="135"/>
    </location>
</feature>
<evidence type="ECO:0000313" key="3">
    <source>
        <dbReference type="EMBL" id="CAF4435477.1"/>
    </source>
</evidence>
<proteinExistence type="predicted"/>
<keyword evidence="1" id="KW-0472">Membrane</keyword>
<feature type="domain" description="SSD" evidence="2">
    <location>
        <begin position="1"/>
        <end position="135"/>
    </location>
</feature>
<dbReference type="EMBL" id="CAJOBB010029241">
    <property type="protein sequence ID" value="CAF4435477.1"/>
    <property type="molecule type" value="Genomic_DNA"/>
</dbReference>
<dbReference type="PROSITE" id="PS50156">
    <property type="entry name" value="SSD"/>
    <property type="match status" value="1"/>
</dbReference>
<feature type="transmembrane region" description="Helical" evidence="1">
    <location>
        <begin position="31"/>
        <end position="51"/>
    </location>
</feature>
<feature type="transmembrane region" description="Helical" evidence="1">
    <location>
        <begin position="7"/>
        <end position="25"/>
    </location>
</feature>
<dbReference type="Proteomes" id="UP000663868">
    <property type="component" value="Unassembled WGS sequence"/>
</dbReference>
<name>A0A820RH86_9BILA</name>
<evidence type="ECO:0000256" key="1">
    <source>
        <dbReference type="SAM" id="Phobius"/>
    </source>
</evidence>
<evidence type="ECO:0000259" key="2">
    <source>
        <dbReference type="PROSITE" id="PS50156"/>
    </source>
</evidence>
<feature type="transmembrane region" description="Helical" evidence="1">
    <location>
        <begin position="85"/>
        <end position="102"/>
    </location>
</feature>
<keyword evidence="1" id="KW-0812">Transmembrane</keyword>
<reference evidence="3" key="1">
    <citation type="submission" date="2021-02" db="EMBL/GenBank/DDBJ databases">
        <authorList>
            <person name="Nowell W R."/>
        </authorList>
    </citation>
    <scope>NUCLEOTIDE SEQUENCE</scope>
</reference>
<keyword evidence="1" id="KW-1133">Transmembrane helix</keyword>
<feature type="transmembrane region" description="Helical" evidence="1">
    <location>
        <begin position="108"/>
        <end position="128"/>
    </location>
</feature>
<gene>
    <name evidence="3" type="ORF">KXQ929_LOCUS53046</name>
</gene>
<protein>
    <recommendedName>
        <fullName evidence="2">SSD domain-containing protein</fullName>
    </recommendedName>
</protein>
<accession>A0A820RH86</accession>
<sequence>LPICGLFSIALSTGATFGILSLFRIQIIEPMALLVFIIAIIDCMRFSIVCGEYHRIIKEQLIIITDVSSEIDIEKILSSIIETTHPYFMISTLIISIVYVIFSTLSPMLTTTLISLTLVLYILMNYLVHATYFSS</sequence>
<feature type="non-terminal residue" evidence="3">
    <location>
        <position position="1"/>
    </location>
</feature>
<comment type="caution">
    <text evidence="3">The sequence shown here is derived from an EMBL/GenBank/DDBJ whole genome shotgun (WGS) entry which is preliminary data.</text>
</comment>
<dbReference type="AlphaFoldDB" id="A0A820RH86"/>
<dbReference type="InterPro" id="IPR000731">
    <property type="entry name" value="SSD"/>
</dbReference>